<name>A0AAU9L3N7_9STRA</name>
<evidence type="ECO:0000313" key="2">
    <source>
        <dbReference type="EMBL" id="CAH0481566.1"/>
    </source>
</evidence>
<dbReference type="Proteomes" id="UP001160483">
    <property type="component" value="Unassembled WGS sequence"/>
</dbReference>
<sequence>MSDHVRSEYDPLFPRQNYPVSSTTSITSTTSRCYGGFEQQKRTWASTARRSQRIRVIATLQLLLGVFISWNYLWLSNIFMFLIGIVGLLAVRSESMSWTVIYLLLSAMEFARIIMLTPHLYERFQAPGFIFTHYEMFQILVLVVEEILLVPAAFVVCIAAAAAVANPLW</sequence>
<keyword evidence="1" id="KW-0472">Membrane</keyword>
<proteinExistence type="predicted"/>
<protein>
    <recommendedName>
        <fullName evidence="4">Transmembrane protein</fullName>
    </recommendedName>
</protein>
<keyword evidence="1" id="KW-0812">Transmembrane</keyword>
<dbReference type="AlphaFoldDB" id="A0AAU9L3N7"/>
<gene>
    <name evidence="2" type="ORF">PBS003_LOCUS8171</name>
</gene>
<keyword evidence="1" id="KW-1133">Transmembrane helix</keyword>
<comment type="caution">
    <text evidence="2">The sequence shown here is derived from an EMBL/GenBank/DDBJ whole genome shotgun (WGS) entry which is preliminary data.</text>
</comment>
<evidence type="ECO:0000256" key="1">
    <source>
        <dbReference type="SAM" id="Phobius"/>
    </source>
</evidence>
<feature type="transmembrane region" description="Helical" evidence="1">
    <location>
        <begin position="72"/>
        <end position="91"/>
    </location>
</feature>
<dbReference type="EMBL" id="CAKKTJ010000329">
    <property type="protein sequence ID" value="CAH0481566.1"/>
    <property type="molecule type" value="Genomic_DNA"/>
</dbReference>
<organism evidence="2 3">
    <name type="scientific">Peronospora belbahrii</name>
    <dbReference type="NCBI Taxonomy" id="622444"/>
    <lineage>
        <taxon>Eukaryota</taxon>
        <taxon>Sar</taxon>
        <taxon>Stramenopiles</taxon>
        <taxon>Oomycota</taxon>
        <taxon>Peronosporomycetes</taxon>
        <taxon>Peronosporales</taxon>
        <taxon>Peronosporaceae</taxon>
        <taxon>Peronospora</taxon>
    </lineage>
</organism>
<feature type="transmembrane region" description="Helical" evidence="1">
    <location>
        <begin position="98"/>
        <end position="117"/>
    </location>
</feature>
<evidence type="ECO:0000313" key="3">
    <source>
        <dbReference type="Proteomes" id="UP001160483"/>
    </source>
</evidence>
<evidence type="ECO:0008006" key="4">
    <source>
        <dbReference type="Google" id="ProtNLM"/>
    </source>
</evidence>
<reference evidence="2" key="1">
    <citation type="submission" date="2021-11" db="EMBL/GenBank/DDBJ databases">
        <authorList>
            <person name="Islam A."/>
            <person name="Islam S."/>
            <person name="Flora M.S."/>
            <person name="Rahman M."/>
            <person name="Ziaur R.M."/>
            <person name="Epstein J.H."/>
            <person name="Hassan M."/>
            <person name="Klassen M."/>
            <person name="Woodard K."/>
            <person name="Webb A."/>
            <person name="Webby R.J."/>
            <person name="El Zowalaty M.E."/>
        </authorList>
    </citation>
    <scope>NUCLEOTIDE SEQUENCE</scope>
    <source>
        <strain evidence="2">Pbs3</strain>
    </source>
</reference>
<feature type="transmembrane region" description="Helical" evidence="1">
    <location>
        <begin position="137"/>
        <end position="165"/>
    </location>
</feature>
<accession>A0AAU9L3N7</accession>